<dbReference type="PANTHER" id="PTHR47052:SF3">
    <property type="entry name" value="INGRESSION PROTEIN 1"/>
    <property type="match status" value="1"/>
</dbReference>
<feature type="domain" description="C2" evidence="1">
    <location>
        <begin position="1"/>
        <end position="102"/>
    </location>
</feature>
<dbReference type="Gene3D" id="2.60.40.150">
    <property type="entry name" value="C2 domain"/>
    <property type="match status" value="1"/>
</dbReference>
<dbReference type="SUPFAM" id="SSF49562">
    <property type="entry name" value="C2 domain (Calcium/lipid-binding domain, CaLB)"/>
    <property type="match status" value="1"/>
</dbReference>
<dbReference type="Proteomes" id="UP000265703">
    <property type="component" value="Unassembled WGS sequence"/>
</dbReference>
<dbReference type="PRINTS" id="PR00360">
    <property type="entry name" value="C2DOMAIN"/>
</dbReference>
<protein>
    <submittedName>
        <fullName evidence="2">C2 domain-containing protein</fullName>
    </submittedName>
</protein>
<dbReference type="InterPro" id="IPR035892">
    <property type="entry name" value="C2_domain_sf"/>
</dbReference>
<dbReference type="OrthoDB" id="270970at2759"/>
<name>A0A397SW74_9GLOM</name>
<evidence type="ECO:0000313" key="2">
    <source>
        <dbReference type="EMBL" id="RIA90263.1"/>
    </source>
</evidence>
<accession>A0A397SW74</accession>
<dbReference type="CDD" id="cd00030">
    <property type="entry name" value="C2"/>
    <property type="match status" value="1"/>
</dbReference>
<reference evidence="2 3" key="1">
    <citation type="submission" date="2018-06" db="EMBL/GenBank/DDBJ databases">
        <title>Comparative genomics reveals the genomic features of Rhizophagus irregularis, R. cerebriforme, R. diaphanum and Gigaspora rosea, and their symbiotic lifestyle signature.</title>
        <authorList>
            <person name="Morin E."/>
            <person name="San Clemente H."/>
            <person name="Chen E.C.H."/>
            <person name="De La Providencia I."/>
            <person name="Hainaut M."/>
            <person name="Kuo A."/>
            <person name="Kohler A."/>
            <person name="Murat C."/>
            <person name="Tang N."/>
            <person name="Roy S."/>
            <person name="Loubradou J."/>
            <person name="Henrissat B."/>
            <person name="Grigoriev I.V."/>
            <person name="Corradi N."/>
            <person name="Roux C."/>
            <person name="Martin F.M."/>
        </authorList>
    </citation>
    <scope>NUCLEOTIDE SEQUENCE [LARGE SCALE GENOMIC DNA]</scope>
    <source>
        <strain evidence="2 3">DAOM 227022</strain>
    </source>
</reference>
<comment type="caution">
    <text evidence="2">The sequence shown here is derived from an EMBL/GenBank/DDBJ whole genome shotgun (WGS) entry which is preliminary data.</text>
</comment>
<dbReference type="PANTHER" id="PTHR47052">
    <property type="entry name" value="CONSERVED SERINE PROLINE-RICH PROTEIN (AFU_ORTHOLOGUE AFUA_2G01790)"/>
    <property type="match status" value="1"/>
</dbReference>
<proteinExistence type="predicted"/>
<dbReference type="InterPro" id="IPR052981">
    <property type="entry name" value="Ingression_C2_domain"/>
</dbReference>
<evidence type="ECO:0000313" key="3">
    <source>
        <dbReference type="Proteomes" id="UP000265703"/>
    </source>
</evidence>
<dbReference type="PROSITE" id="PS50004">
    <property type="entry name" value="C2"/>
    <property type="match status" value="1"/>
</dbReference>
<gene>
    <name evidence="2" type="ORF">C1645_737992</name>
</gene>
<dbReference type="EMBL" id="QKYT01000186">
    <property type="protein sequence ID" value="RIA90263.1"/>
    <property type="molecule type" value="Genomic_DNA"/>
</dbReference>
<evidence type="ECO:0000259" key="1">
    <source>
        <dbReference type="PROSITE" id="PS50004"/>
    </source>
</evidence>
<organism evidence="2 3">
    <name type="scientific">Glomus cerebriforme</name>
    <dbReference type="NCBI Taxonomy" id="658196"/>
    <lineage>
        <taxon>Eukaryota</taxon>
        <taxon>Fungi</taxon>
        <taxon>Fungi incertae sedis</taxon>
        <taxon>Mucoromycota</taxon>
        <taxon>Glomeromycotina</taxon>
        <taxon>Glomeromycetes</taxon>
        <taxon>Glomerales</taxon>
        <taxon>Glomeraceae</taxon>
        <taxon>Glomus</taxon>
    </lineage>
</organism>
<dbReference type="Pfam" id="PF00168">
    <property type="entry name" value="C2"/>
    <property type="match status" value="1"/>
</dbReference>
<dbReference type="InterPro" id="IPR000008">
    <property type="entry name" value="C2_dom"/>
</dbReference>
<dbReference type="AlphaFoldDB" id="A0A397SW74"/>
<dbReference type="SMART" id="SM00239">
    <property type="entry name" value="C2"/>
    <property type="match status" value="1"/>
</dbReference>
<dbReference type="STRING" id="658196.A0A397SW74"/>
<sequence>MTKGVLRVTIVEARHLKDTDIFGKSDPYVKLILDKHNVQSTKPKSNNLNPTYNEQFIFNINGQRKLAVQVWDKDTILRDDLIGDDDINLSEVFSKGYIDTWLKLTKGKFGFRERGELHLILEFAQ</sequence>
<keyword evidence="3" id="KW-1185">Reference proteome</keyword>